<dbReference type="InterPro" id="IPR001128">
    <property type="entry name" value="Cyt_P450"/>
</dbReference>
<dbReference type="GO" id="GO:0005506">
    <property type="term" value="F:iron ion binding"/>
    <property type="evidence" value="ECO:0007669"/>
    <property type="project" value="InterPro"/>
</dbReference>
<evidence type="ECO:0000313" key="4">
    <source>
        <dbReference type="EMBL" id="KAK6919138.1"/>
    </source>
</evidence>
<proteinExistence type="inferred from homology"/>
<organism evidence="4 5">
    <name type="scientific">Dillenia turbinata</name>
    <dbReference type="NCBI Taxonomy" id="194707"/>
    <lineage>
        <taxon>Eukaryota</taxon>
        <taxon>Viridiplantae</taxon>
        <taxon>Streptophyta</taxon>
        <taxon>Embryophyta</taxon>
        <taxon>Tracheophyta</taxon>
        <taxon>Spermatophyta</taxon>
        <taxon>Magnoliopsida</taxon>
        <taxon>eudicotyledons</taxon>
        <taxon>Gunneridae</taxon>
        <taxon>Pentapetalae</taxon>
        <taxon>Dilleniales</taxon>
        <taxon>Dilleniaceae</taxon>
        <taxon>Dillenia</taxon>
    </lineage>
</organism>
<dbReference type="EMBL" id="JBAMMX010000022">
    <property type="protein sequence ID" value="KAK6919138.1"/>
    <property type="molecule type" value="Genomic_DNA"/>
</dbReference>
<accession>A0AAN8V0K3</accession>
<reference evidence="4 5" key="1">
    <citation type="submission" date="2023-12" db="EMBL/GenBank/DDBJ databases">
        <title>A high-quality genome assembly for Dillenia turbinata (Dilleniales).</title>
        <authorList>
            <person name="Chanderbali A."/>
        </authorList>
    </citation>
    <scope>NUCLEOTIDE SEQUENCE [LARGE SCALE GENOMIC DNA]</scope>
    <source>
        <strain evidence="4">LSX21</strain>
        <tissue evidence="4">Leaf</tissue>
    </source>
</reference>
<dbReference type="InterPro" id="IPR036396">
    <property type="entry name" value="Cyt_P450_sf"/>
</dbReference>
<evidence type="ECO:0000256" key="2">
    <source>
        <dbReference type="ARBA" id="ARBA00022723"/>
    </source>
</evidence>
<dbReference type="Pfam" id="PF00067">
    <property type="entry name" value="p450"/>
    <property type="match status" value="1"/>
</dbReference>
<protein>
    <submittedName>
        <fullName evidence="4">Cytochrome P450</fullName>
    </submittedName>
</protein>
<keyword evidence="2" id="KW-0479">Metal-binding</keyword>
<dbReference type="SUPFAM" id="SSF48264">
    <property type="entry name" value="Cytochrome P450"/>
    <property type="match status" value="1"/>
</dbReference>
<comment type="similarity">
    <text evidence="1">Belongs to the cytochrome P450 family.</text>
</comment>
<dbReference type="PANTHER" id="PTHR47955:SF11">
    <property type="entry name" value="4-HYDROXYPHENYLACETALDEHYDE OXIME MONOOXYGENASE"/>
    <property type="match status" value="1"/>
</dbReference>
<evidence type="ECO:0000256" key="1">
    <source>
        <dbReference type="ARBA" id="ARBA00010617"/>
    </source>
</evidence>
<keyword evidence="5" id="KW-1185">Reference proteome</keyword>
<dbReference type="GO" id="GO:0020037">
    <property type="term" value="F:heme binding"/>
    <property type="evidence" value="ECO:0007669"/>
    <property type="project" value="InterPro"/>
</dbReference>
<dbReference type="Proteomes" id="UP001370490">
    <property type="component" value="Unassembled WGS sequence"/>
</dbReference>
<evidence type="ECO:0000256" key="3">
    <source>
        <dbReference type="ARBA" id="ARBA00023004"/>
    </source>
</evidence>
<dbReference type="GO" id="GO:0004497">
    <property type="term" value="F:monooxygenase activity"/>
    <property type="evidence" value="ECO:0007669"/>
    <property type="project" value="InterPro"/>
</dbReference>
<name>A0AAN8V0K3_9MAGN</name>
<dbReference type="GO" id="GO:0016705">
    <property type="term" value="F:oxidoreductase activity, acting on paired donors, with incorporation or reduction of molecular oxygen"/>
    <property type="evidence" value="ECO:0007669"/>
    <property type="project" value="InterPro"/>
</dbReference>
<dbReference type="Gene3D" id="1.10.630.10">
    <property type="entry name" value="Cytochrome P450"/>
    <property type="match status" value="1"/>
</dbReference>
<comment type="caution">
    <text evidence="4">The sequence shown here is derived from an EMBL/GenBank/DDBJ whole genome shotgun (WGS) entry which is preliminary data.</text>
</comment>
<evidence type="ECO:0000313" key="5">
    <source>
        <dbReference type="Proteomes" id="UP001370490"/>
    </source>
</evidence>
<dbReference type="AlphaFoldDB" id="A0AAN8V0K3"/>
<dbReference type="PANTHER" id="PTHR47955">
    <property type="entry name" value="CYTOCHROME P450 FAMILY 71 PROTEIN"/>
    <property type="match status" value="1"/>
</dbReference>
<keyword evidence="3" id="KW-0408">Iron</keyword>
<gene>
    <name evidence="4" type="ORF">RJ641_017560</name>
</gene>
<sequence length="157" mass="18311">MYTNDVLCRSAFGRGYSVGGDYDRQGFRKMLDDVQGLLGGFSIGEFFPSMEFIHSLTGMKSRLRDTFRRIDQLFDEIIKEHLNRERVKEEHKDFVDVLLDMHKNEEGEIPFTMDNVKGVMLAWSSNNNNKYEPSSRFSLNGSMKPHRQMGIKYLKQN</sequence>